<keyword evidence="2" id="KW-0812">Transmembrane</keyword>
<evidence type="ECO:0000313" key="3">
    <source>
        <dbReference type="EMBL" id="SUN59623.1"/>
    </source>
</evidence>
<name>A0A380K3N2_9STRE</name>
<dbReference type="Gene3D" id="1.10.287.1060">
    <property type="entry name" value="ESAT-6-like"/>
    <property type="match status" value="1"/>
</dbReference>
<dbReference type="RefSeq" id="WP_115268043.1">
    <property type="nucleotide sequence ID" value="NZ_JBNPNB010000045.1"/>
</dbReference>
<feature type="transmembrane region" description="Helical" evidence="2">
    <location>
        <begin position="13"/>
        <end position="45"/>
    </location>
</feature>
<reference evidence="3 4" key="1">
    <citation type="submission" date="2018-06" db="EMBL/GenBank/DDBJ databases">
        <authorList>
            <consortium name="Pathogen Informatics"/>
            <person name="Doyle S."/>
        </authorList>
    </citation>
    <scope>NUCLEOTIDE SEQUENCE [LARGE SCALE GENOMIC DNA]</scope>
    <source>
        <strain evidence="3 4">NCTC12224</strain>
    </source>
</reference>
<feature type="coiled-coil region" evidence="1">
    <location>
        <begin position="67"/>
        <end position="127"/>
    </location>
</feature>
<accession>A0A380K3N2</accession>
<evidence type="ECO:0000313" key="4">
    <source>
        <dbReference type="Proteomes" id="UP000254924"/>
    </source>
</evidence>
<organism evidence="3 4">
    <name type="scientific">Streptococcus hyointestinalis</name>
    <dbReference type="NCBI Taxonomy" id="1337"/>
    <lineage>
        <taxon>Bacteria</taxon>
        <taxon>Bacillati</taxon>
        <taxon>Bacillota</taxon>
        <taxon>Bacilli</taxon>
        <taxon>Lactobacillales</taxon>
        <taxon>Streptococcaceae</taxon>
        <taxon>Streptococcus</taxon>
    </lineage>
</organism>
<dbReference type="AlphaFoldDB" id="A0A380K3N2"/>
<keyword evidence="4" id="KW-1185">Reference proteome</keyword>
<dbReference type="EMBL" id="UHFN01000007">
    <property type="protein sequence ID" value="SUN59623.1"/>
    <property type="molecule type" value="Genomic_DNA"/>
</dbReference>
<gene>
    <name evidence="3" type="ORF">NCTC12224_00470</name>
</gene>
<evidence type="ECO:0000256" key="2">
    <source>
        <dbReference type="SAM" id="Phobius"/>
    </source>
</evidence>
<dbReference type="GeneID" id="78355935"/>
<evidence type="ECO:0000256" key="1">
    <source>
        <dbReference type="SAM" id="Coils"/>
    </source>
</evidence>
<sequence length="275" mass="32279">MARRSKSKSSSEALMTIIVIIIAVYVLVHVLLPLAVVVGIGYGSYRLIRYMRQKKRQEQLTSPTAAIERLQEDIRQADYQLKKLDTLWEDEDFEAYRQLADRMLPRIQHIESELDQLKEHINATTYQRVKAHAKASYDEVKERLSSLVTREEDKHELTIEESVATYAPELKTTYDNIRRDHETILEKIQKADNKEELLALHQASMNRFEDVLTGYLKIKQSPKDYYKADERLETARLALVQFDEDLDETLRQLNESDMKDFDISLRLMKDKLEND</sequence>
<keyword evidence="2" id="KW-1133">Transmembrane helix</keyword>
<protein>
    <submittedName>
        <fullName evidence="3">Hypothetical membrane associated protein</fullName>
    </submittedName>
</protein>
<dbReference type="OrthoDB" id="2236717at2"/>
<dbReference type="Proteomes" id="UP000254924">
    <property type="component" value="Unassembled WGS sequence"/>
</dbReference>
<keyword evidence="1" id="KW-0175">Coiled coil</keyword>
<keyword evidence="2" id="KW-0472">Membrane</keyword>
<proteinExistence type="predicted"/>